<reference evidence="3" key="1">
    <citation type="journal article" date="2015" name="MBio">
        <title>Eco-Evolutionary Dynamics of Episomes among Ecologically Cohesive Bacterial Populations.</title>
        <authorList>
            <person name="Xue H."/>
            <person name="Cordero O.X."/>
            <person name="Camas F.M."/>
            <person name="Trimble W."/>
            <person name="Meyer F."/>
            <person name="Guglielmini J."/>
            <person name="Rocha E.P."/>
            <person name="Polz M.F."/>
        </authorList>
    </citation>
    <scope>NUCLEOTIDE SEQUENCE</scope>
    <source>
        <strain evidence="3">FF_268</strain>
        <strain evidence="2">FF_59</strain>
    </source>
</reference>
<dbReference type="RefSeq" id="WP_017099452.1">
    <property type="nucleotide sequence ID" value="NZ_SYVW01000070.1"/>
</dbReference>
<name>A0A0H4A2J4_9VIBR</name>
<evidence type="ECO:0000256" key="1">
    <source>
        <dbReference type="SAM" id="MobiDB-lite"/>
    </source>
</evidence>
<protein>
    <submittedName>
        <fullName evidence="3">Uncharacterized protein</fullName>
    </submittedName>
</protein>
<evidence type="ECO:0000313" key="2">
    <source>
        <dbReference type="EMBL" id="AKN35863.1"/>
    </source>
</evidence>
<dbReference type="EMBL" id="KP795676">
    <property type="protein sequence ID" value="AKN40016.1"/>
    <property type="molecule type" value="Genomic_DNA"/>
</dbReference>
<evidence type="ECO:0000313" key="3">
    <source>
        <dbReference type="EMBL" id="AKN40016.1"/>
    </source>
</evidence>
<organism evidence="3">
    <name type="scientific">Vibrio tasmaniensis</name>
    <dbReference type="NCBI Taxonomy" id="212663"/>
    <lineage>
        <taxon>Bacteria</taxon>
        <taxon>Pseudomonadati</taxon>
        <taxon>Pseudomonadota</taxon>
        <taxon>Gammaproteobacteria</taxon>
        <taxon>Vibrionales</taxon>
        <taxon>Vibrionaceae</taxon>
        <taxon>Vibrio</taxon>
    </lineage>
</organism>
<feature type="region of interest" description="Disordered" evidence="1">
    <location>
        <begin position="1"/>
        <end position="23"/>
    </location>
</feature>
<sequence length="277" mass="31640">MKTPGHDSSPPPLDKSSYDAEYRRKRKDRKLDLIELYQRVVEEENARNPKTPFEIGFKSRRLLRSGKVETLPPEYARILKGCEEFITNPNRFPSLNAWGGEAVNNVQCRTLIAKVLACTLPNTDLIGGRIGLPTEAGLKTISYDQLQEDYALRFGEFISPKSFAKAVKYLKRASYFHSERINVCVDQDEGTIRSAPAYKQFTPRFFNDLKVVRYTNISELILATRERQTKKGLSFQWLSFRKIASGIQEIFNASTLNTYAQSTSAFFSEYQPDLAPN</sequence>
<dbReference type="AlphaFoldDB" id="A0A0H4A2J4"/>
<dbReference type="EMBL" id="KP795455">
    <property type="protein sequence ID" value="AKN35863.1"/>
    <property type="molecule type" value="Genomic_DNA"/>
</dbReference>
<proteinExistence type="predicted"/>
<accession>A0A0H4A2J4</accession>